<protein>
    <recommendedName>
        <fullName evidence="3">HemN C-terminal domain-containing protein</fullName>
    </recommendedName>
</protein>
<evidence type="ECO:0008006" key="3">
    <source>
        <dbReference type="Google" id="ProtNLM"/>
    </source>
</evidence>
<gene>
    <name evidence="1" type="ORF">ABDJ40_23480</name>
</gene>
<keyword evidence="2" id="KW-1185">Reference proteome</keyword>
<sequence>MLTLSGTRSRLSLLRSALASSMASLDRRRAADIPSGYIDDYVALNWLRWDGGHLRLTTVGSNILQQLTLQMKAE</sequence>
<comment type="caution">
    <text evidence="1">The sequence shown here is derived from an EMBL/GenBank/DDBJ whole genome shotgun (WGS) entry which is preliminary data.</text>
</comment>
<evidence type="ECO:0000313" key="1">
    <source>
        <dbReference type="EMBL" id="MEO3715746.1"/>
    </source>
</evidence>
<evidence type="ECO:0000313" key="2">
    <source>
        <dbReference type="Proteomes" id="UP001462640"/>
    </source>
</evidence>
<dbReference type="Proteomes" id="UP001462640">
    <property type="component" value="Unassembled WGS sequence"/>
</dbReference>
<dbReference type="EMBL" id="JBDPZC010000018">
    <property type="protein sequence ID" value="MEO3715746.1"/>
    <property type="molecule type" value="Genomic_DNA"/>
</dbReference>
<name>A0ABV0GKV7_9BURK</name>
<reference evidence="1 2" key="1">
    <citation type="submission" date="2024-05" db="EMBL/GenBank/DDBJ databases">
        <title>Roseateles sp. 2.12 16S ribosomal RNA gene Genome sequencing and assembly.</title>
        <authorList>
            <person name="Woo H."/>
        </authorList>
    </citation>
    <scope>NUCLEOTIDE SEQUENCE [LARGE SCALE GENOMIC DNA]</scope>
    <source>
        <strain evidence="1 2">2.12</strain>
    </source>
</reference>
<dbReference type="RefSeq" id="WP_347613393.1">
    <property type="nucleotide sequence ID" value="NZ_JBDPZC010000018.1"/>
</dbReference>
<proteinExistence type="predicted"/>
<accession>A0ABV0GKV7</accession>
<organism evidence="1 2">
    <name type="scientific">Roseateles flavus</name>
    <dbReference type="NCBI Taxonomy" id="3149041"/>
    <lineage>
        <taxon>Bacteria</taxon>
        <taxon>Pseudomonadati</taxon>
        <taxon>Pseudomonadota</taxon>
        <taxon>Betaproteobacteria</taxon>
        <taxon>Burkholderiales</taxon>
        <taxon>Sphaerotilaceae</taxon>
        <taxon>Roseateles</taxon>
    </lineage>
</organism>